<dbReference type="GO" id="GO:0005576">
    <property type="term" value="C:extracellular region"/>
    <property type="evidence" value="ECO:0007669"/>
    <property type="project" value="UniProtKB-SubCell"/>
</dbReference>
<evidence type="ECO:0000256" key="2">
    <source>
        <dbReference type="ARBA" id="ARBA00004239"/>
    </source>
</evidence>
<feature type="active site" description="Charge relay system" evidence="9">
    <location>
        <position position="487"/>
    </location>
</feature>
<keyword evidence="7" id="KW-0106">Calcium</keyword>
<feature type="chain" id="PRO_5004844268" evidence="10">
    <location>
        <begin position="18"/>
        <end position="560"/>
    </location>
</feature>
<keyword evidence="10" id="KW-0732">Signal</keyword>
<keyword evidence="6 9" id="KW-0720">Serine protease</keyword>
<evidence type="ECO:0000259" key="11">
    <source>
        <dbReference type="PROSITE" id="PS51695"/>
    </source>
</evidence>
<comment type="caution">
    <text evidence="9">Lacks conserved residue(s) required for the propagation of feature annotation.</text>
</comment>
<dbReference type="SUPFAM" id="SSF54897">
    <property type="entry name" value="Protease propeptides/inhibitors"/>
    <property type="match status" value="1"/>
</dbReference>
<evidence type="ECO:0000256" key="6">
    <source>
        <dbReference type="ARBA" id="ARBA00022825"/>
    </source>
</evidence>
<dbReference type="SMART" id="SM00944">
    <property type="entry name" value="Pro-kuma_activ"/>
    <property type="match status" value="1"/>
</dbReference>
<dbReference type="RefSeq" id="XP_009541951.1">
    <property type="nucleotide sequence ID" value="XM_009543656.1"/>
</dbReference>
<sequence length="560" mass="59145">MLSNFAVLISLVSIIVASPFMPHGMSLHEKRDAPPHGFVPNGVAPPNHSLSLRLSLVQTDPKGLEDMLYAVSTPDSVSYGQFLSQSEVKKFVAPSPDSIKQVADWLAGYGLEATPVSPAGDWLQIDVTIEQANTMLHANFRTFKDEGTGQEVVRTLNYSLPVALRGHLDFIHPTITFPTQLYGPPLLVPVPMDGAETVMTSPSRNSIPASCATKITPACLQALYGIPTTRATQSSNKMGVASFLNQNANNADLRTFLNKFRPDLPSNTTFQLETLDGGMNDQKSEKAGIEANLDVQYTIGLASDVPNIFISVGDQTNDGALFGFLDIINFLLEQENPPHVLTTSYGSDEVGVSRALANKLCYAYAQLGARGTSILFSSGDGGVAGARPQQCTAFVPTFPSGCPFITTVGATESIPETAAALSSGGFSNIFEQPAYQAAAVSKYLAQLGRMNAGLFNPKGRAFPDVAAIGQRVEIIDAGGSVLVAGTSCSSPIFASVISLLNDELISAGRSPLGFLNPFLYSEVGSNPGCDTNGFPALVGWDPVTGLGSPNYAALRTAIGL</sequence>
<evidence type="ECO:0000256" key="4">
    <source>
        <dbReference type="ARBA" id="ARBA00022723"/>
    </source>
</evidence>
<feature type="active site" description="Charge relay system" evidence="9">
    <location>
        <position position="294"/>
    </location>
</feature>
<dbReference type="Proteomes" id="UP000030671">
    <property type="component" value="Unassembled WGS sequence"/>
</dbReference>
<protein>
    <submittedName>
        <fullName evidence="12">Serine protease S53</fullName>
    </submittedName>
</protein>
<dbReference type="GO" id="GO:0008240">
    <property type="term" value="F:tripeptidyl-peptidase activity"/>
    <property type="evidence" value="ECO:0007669"/>
    <property type="project" value="TreeGrafter"/>
</dbReference>
<evidence type="ECO:0000256" key="5">
    <source>
        <dbReference type="ARBA" id="ARBA00022801"/>
    </source>
</evidence>
<dbReference type="GO" id="GO:0046872">
    <property type="term" value="F:metal ion binding"/>
    <property type="evidence" value="ECO:0007669"/>
    <property type="project" value="UniProtKB-KW"/>
</dbReference>
<dbReference type="OrthoDB" id="409122at2759"/>
<dbReference type="KEGG" id="hir:HETIRDRAFT_115474"/>
<dbReference type="PROSITE" id="PS51695">
    <property type="entry name" value="SEDOLISIN"/>
    <property type="match status" value="1"/>
</dbReference>
<evidence type="ECO:0000256" key="1">
    <source>
        <dbReference type="ARBA" id="ARBA00001913"/>
    </source>
</evidence>
<evidence type="ECO:0000256" key="10">
    <source>
        <dbReference type="SAM" id="SignalP"/>
    </source>
</evidence>
<dbReference type="Gene3D" id="3.40.50.200">
    <property type="entry name" value="Peptidase S8/S53 domain"/>
    <property type="match status" value="1"/>
</dbReference>
<evidence type="ECO:0000256" key="7">
    <source>
        <dbReference type="ARBA" id="ARBA00022837"/>
    </source>
</evidence>
<dbReference type="eggNOG" id="ENOG502QR6D">
    <property type="taxonomic scope" value="Eukaryota"/>
</dbReference>
<evidence type="ECO:0000256" key="9">
    <source>
        <dbReference type="PROSITE-ProRule" id="PRU01032"/>
    </source>
</evidence>
<accession>W4KIB9</accession>
<dbReference type="AlphaFoldDB" id="W4KIB9"/>
<comment type="subcellular location">
    <subcellularLocation>
        <location evidence="2">Secreted</location>
        <location evidence="2">Extracellular space</location>
    </subcellularLocation>
</comment>
<dbReference type="SUPFAM" id="SSF52743">
    <property type="entry name" value="Subtilisin-like"/>
    <property type="match status" value="1"/>
</dbReference>
<dbReference type="InParanoid" id="W4KIB9"/>
<feature type="domain" description="Peptidase S53" evidence="11">
    <location>
        <begin position="214"/>
        <end position="560"/>
    </location>
</feature>
<dbReference type="InterPro" id="IPR050819">
    <property type="entry name" value="Tripeptidyl-peptidase_I"/>
</dbReference>
<keyword evidence="4" id="KW-0479">Metal-binding</keyword>
<dbReference type="Pfam" id="PF09286">
    <property type="entry name" value="Pro-kuma_activ"/>
    <property type="match status" value="1"/>
</dbReference>
<dbReference type="InterPro" id="IPR036852">
    <property type="entry name" value="Peptidase_S8/S53_dom_sf"/>
</dbReference>
<evidence type="ECO:0000256" key="8">
    <source>
        <dbReference type="ARBA" id="ARBA00023145"/>
    </source>
</evidence>
<dbReference type="PANTHER" id="PTHR14218">
    <property type="entry name" value="PROTEASE S8 TRIPEPTIDYL PEPTIDASE I CLN2"/>
    <property type="match status" value="1"/>
</dbReference>
<comment type="cofactor">
    <cofactor evidence="1">
        <name>Ca(2+)</name>
        <dbReference type="ChEBI" id="CHEBI:29108"/>
    </cofactor>
</comment>
<dbReference type="HOGENOM" id="CLU_013783_3_1_1"/>
<dbReference type="STRING" id="747525.W4KIB9"/>
<keyword evidence="13" id="KW-1185">Reference proteome</keyword>
<dbReference type="InterPro" id="IPR030400">
    <property type="entry name" value="Sedolisin_dom"/>
</dbReference>
<keyword evidence="5 9" id="KW-0378">Hydrolase</keyword>
<evidence type="ECO:0000313" key="12">
    <source>
        <dbReference type="EMBL" id="ETW85060.1"/>
    </source>
</evidence>
<gene>
    <name evidence="12" type="ORF">HETIRDRAFT_115474</name>
</gene>
<reference evidence="12 13" key="1">
    <citation type="journal article" date="2012" name="New Phytol.">
        <title>Insight into trade-off between wood decay and parasitism from the genome of a fungal forest pathogen.</title>
        <authorList>
            <person name="Olson A."/>
            <person name="Aerts A."/>
            <person name="Asiegbu F."/>
            <person name="Belbahri L."/>
            <person name="Bouzid O."/>
            <person name="Broberg A."/>
            <person name="Canback B."/>
            <person name="Coutinho P.M."/>
            <person name="Cullen D."/>
            <person name="Dalman K."/>
            <person name="Deflorio G."/>
            <person name="van Diepen L.T."/>
            <person name="Dunand C."/>
            <person name="Duplessis S."/>
            <person name="Durling M."/>
            <person name="Gonthier P."/>
            <person name="Grimwood J."/>
            <person name="Fossdal C.G."/>
            <person name="Hansson D."/>
            <person name="Henrissat B."/>
            <person name="Hietala A."/>
            <person name="Himmelstrand K."/>
            <person name="Hoffmeister D."/>
            <person name="Hogberg N."/>
            <person name="James T.Y."/>
            <person name="Karlsson M."/>
            <person name="Kohler A."/>
            <person name="Kues U."/>
            <person name="Lee Y.H."/>
            <person name="Lin Y.C."/>
            <person name="Lind M."/>
            <person name="Lindquist E."/>
            <person name="Lombard V."/>
            <person name="Lucas S."/>
            <person name="Lunden K."/>
            <person name="Morin E."/>
            <person name="Murat C."/>
            <person name="Park J."/>
            <person name="Raffaello T."/>
            <person name="Rouze P."/>
            <person name="Salamov A."/>
            <person name="Schmutz J."/>
            <person name="Solheim H."/>
            <person name="Stahlberg J."/>
            <person name="Velez H."/>
            <person name="de Vries R.P."/>
            <person name="Wiebenga A."/>
            <person name="Woodward S."/>
            <person name="Yakovlev I."/>
            <person name="Garbelotto M."/>
            <person name="Martin F."/>
            <person name="Grigoriev I.V."/>
            <person name="Stenlid J."/>
        </authorList>
    </citation>
    <scope>NUCLEOTIDE SEQUENCE [LARGE SCALE GENOMIC DNA]</scope>
    <source>
        <strain evidence="12 13">TC 32-1</strain>
    </source>
</reference>
<keyword evidence="8" id="KW-0865">Zymogen</keyword>
<dbReference type="EMBL" id="KI925455">
    <property type="protein sequence ID" value="ETW85060.1"/>
    <property type="molecule type" value="Genomic_DNA"/>
</dbReference>
<dbReference type="GO" id="GO:0004252">
    <property type="term" value="F:serine-type endopeptidase activity"/>
    <property type="evidence" value="ECO:0007669"/>
    <property type="project" value="UniProtKB-UniRule"/>
</dbReference>
<dbReference type="CDD" id="cd11377">
    <property type="entry name" value="Pro-peptidase_S53"/>
    <property type="match status" value="1"/>
</dbReference>
<feature type="active site" description="Charge relay system" evidence="9">
    <location>
        <position position="290"/>
    </location>
</feature>
<dbReference type="InterPro" id="IPR015366">
    <property type="entry name" value="S53_propep"/>
</dbReference>
<feature type="signal peptide" evidence="10">
    <location>
        <begin position="1"/>
        <end position="17"/>
    </location>
</feature>
<evidence type="ECO:0000256" key="3">
    <source>
        <dbReference type="ARBA" id="ARBA00022670"/>
    </source>
</evidence>
<keyword evidence="3 9" id="KW-0645">Protease</keyword>
<dbReference type="GO" id="GO:0006508">
    <property type="term" value="P:proteolysis"/>
    <property type="evidence" value="ECO:0007669"/>
    <property type="project" value="UniProtKB-KW"/>
</dbReference>
<name>W4KIB9_HETIT</name>
<dbReference type="CDD" id="cd04056">
    <property type="entry name" value="Peptidases_S53"/>
    <property type="match status" value="1"/>
</dbReference>
<dbReference type="GeneID" id="20666485"/>
<evidence type="ECO:0000313" key="13">
    <source>
        <dbReference type="Proteomes" id="UP000030671"/>
    </source>
</evidence>
<organism evidence="12 13">
    <name type="scientific">Heterobasidion irregulare (strain TC 32-1)</name>
    <dbReference type="NCBI Taxonomy" id="747525"/>
    <lineage>
        <taxon>Eukaryota</taxon>
        <taxon>Fungi</taxon>
        <taxon>Dikarya</taxon>
        <taxon>Basidiomycota</taxon>
        <taxon>Agaricomycotina</taxon>
        <taxon>Agaricomycetes</taxon>
        <taxon>Russulales</taxon>
        <taxon>Bondarzewiaceae</taxon>
        <taxon>Heterobasidion</taxon>
        <taxon>Heterobasidion annosum species complex</taxon>
    </lineage>
</organism>
<dbReference type="PANTHER" id="PTHR14218:SF15">
    <property type="entry name" value="TRIPEPTIDYL-PEPTIDASE 1"/>
    <property type="match status" value="1"/>
</dbReference>
<proteinExistence type="predicted"/>